<feature type="region of interest" description="Disordered" evidence="1">
    <location>
        <begin position="485"/>
        <end position="582"/>
    </location>
</feature>
<protein>
    <submittedName>
        <fullName evidence="2">Uncharacterized protein</fullName>
    </submittedName>
</protein>
<feature type="region of interest" description="Disordered" evidence="1">
    <location>
        <begin position="596"/>
        <end position="620"/>
    </location>
</feature>
<feature type="compositionally biased region" description="Acidic residues" evidence="1">
    <location>
        <begin position="509"/>
        <end position="526"/>
    </location>
</feature>
<evidence type="ECO:0000256" key="1">
    <source>
        <dbReference type="SAM" id="MobiDB-lite"/>
    </source>
</evidence>
<feature type="region of interest" description="Disordered" evidence="1">
    <location>
        <begin position="122"/>
        <end position="146"/>
    </location>
</feature>
<dbReference type="VEuPathDB" id="AmoebaDB:ACA1_070040"/>
<feature type="compositionally biased region" description="Low complexity" evidence="1">
    <location>
        <begin position="485"/>
        <end position="508"/>
    </location>
</feature>
<keyword evidence="3" id="KW-1185">Reference proteome</keyword>
<feature type="compositionally biased region" description="Basic and acidic residues" evidence="1">
    <location>
        <begin position="294"/>
        <end position="303"/>
    </location>
</feature>
<name>L8HF85_ACACF</name>
<dbReference type="AlphaFoldDB" id="L8HF85"/>
<dbReference type="EMBL" id="KB007857">
    <property type="protein sequence ID" value="ELR23418.1"/>
    <property type="molecule type" value="Genomic_DNA"/>
</dbReference>
<feature type="compositionally biased region" description="Basic and acidic residues" evidence="1">
    <location>
        <begin position="327"/>
        <end position="338"/>
    </location>
</feature>
<reference evidence="2 3" key="1">
    <citation type="journal article" date="2013" name="Genome Biol.">
        <title>Genome of Acanthamoeba castellanii highlights extensive lateral gene transfer and early evolution of tyrosine kinase signaling.</title>
        <authorList>
            <person name="Clarke M."/>
            <person name="Lohan A.J."/>
            <person name="Liu B."/>
            <person name="Lagkouvardos I."/>
            <person name="Roy S."/>
            <person name="Zafar N."/>
            <person name="Bertelli C."/>
            <person name="Schilde C."/>
            <person name="Kianianmomeni A."/>
            <person name="Burglin T.R."/>
            <person name="Frech C."/>
            <person name="Turcotte B."/>
            <person name="Kopec K.O."/>
            <person name="Synnott J.M."/>
            <person name="Choo C."/>
            <person name="Paponov I."/>
            <person name="Finkler A."/>
            <person name="Soon Heng Tan C."/>
            <person name="Hutchins A.P."/>
            <person name="Weinmeier T."/>
            <person name="Rattei T."/>
            <person name="Chu J.S."/>
            <person name="Gimenez G."/>
            <person name="Irimia M."/>
            <person name="Rigden D.J."/>
            <person name="Fitzpatrick D.A."/>
            <person name="Lorenzo-Morales J."/>
            <person name="Bateman A."/>
            <person name="Chiu C.H."/>
            <person name="Tang P."/>
            <person name="Hegemann P."/>
            <person name="Fromm H."/>
            <person name="Raoult D."/>
            <person name="Greub G."/>
            <person name="Miranda-Saavedra D."/>
            <person name="Chen N."/>
            <person name="Nash P."/>
            <person name="Ginger M.L."/>
            <person name="Horn M."/>
            <person name="Schaap P."/>
            <person name="Caler L."/>
            <person name="Loftus B."/>
        </authorList>
    </citation>
    <scope>NUCLEOTIDE SEQUENCE [LARGE SCALE GENOMIC DNA]</scope>
    <source>
        <strain evidence="2 3">Neff</strain>
    </source>
</reference>
<feature type="compositionally biased region" description="Low complexity" evidence="1">
    <location>
        <begin position="556"/>
        <end position="573"/>
    </location>
</feature>
<dbReference type="RefSeq" id="XP_004352946.1">
    <property type="nucleotide sequence ID" value="XM_004352894.1"/>
</dbReference>
<organism evidence="2 3">
    <name type="scientific">Acanthamoeba castellanii (strain ATCC 30010 / Neff)</name>
    <dbReference type="NCBI Taxonomy" id="1257118"/>
    <lineage>
        <taxon>Eukaryota</taxon>
        <taxon>Amoebozoa</taxon>
        <taxon>Discosea</taxon>
        <taxon>Longamoebia</taxon>
        <taxon>Centramoebida</taxon>
        <taxon>Acanthamoebidae</taxon>
        <taxon>Acanthamoeba</taxon>
    </lineage>
</organism>
<dbReference type="GeneID" id="14924393"/>
<gene>
    <name evidence="2" type="ORF">ACA1_070040</name>
</gene>
<dbReference type="Proteomes" id="UP000011083">
    <property type="component" value="Unassembled WGS sequence"/>
</dbReference>
<sequence>MRDQSKPLPQLREGDKVLVRRVDTWVEAEVARCANGQVWVRWGSQARWSWRPSRIRSLPWTCAVPCDSAFLRRDLSRLSLTPAQRRSLNKRQAKAQVESDLARETRLQQKYYARKFGTAADAEGCGDDDDDDNKNKDKNNDDNYNNYYSYYSRNSTAYPGENWPDKYRSLSNPHSVSSGGRSTGGRGGGGQYAYALYKGKQYTMAEFEAVLADDRKRAPKTDPLREQIRALREELLTLHVEDPACQHAYDLDQFMFEEAYAASDFSSAGGDDDRGWGAEDDIADGWNQGGRQSGHSEARERAPRRERKPRRAAGWMGDWAVPAPDEADGHPSEETTAGRDDAHLAHEVEDDHHHHHNSRASSTSAAAAASDWANPYDLQFESAAAGGSVSLSASDAFPTSASASLAAFGPTSGGSVSYGMPELTTLAAGFHLHDASRFFTTATSHAFDDNYCAPTYSDSIDFAASAAADYDHNSRYTTADTYGYSNSNDNSNVDHNSSSSSSHHYGNESGEDNDNGAEEEDGEEGDFGGLFSENSTRRESRSSISNELAGARTSTAAKKGSGKAPEAAAAANSGAGGEGGKAGVIDLRQLKRRQKWEARQVKREEFKRRQRQERKLGAAN</sequence>
<proteinExistence type="predicted"/>
<accession>L8HF85</accession>
<evidence type="ECO:0000313" key="2">
    <source>
        <dbReference type="EMBL" id="ELR23418.1"/>
    </source>
</evidence>
<feature type="region of interest" description="Disordered" evidence="1">
    <location>
        <begin position="265"/>
        <end position="338"/>
    </location>
</feature>
<evidence type="ECO:0000313" key="3">
    <source>
        <dbReference type="Proteomes" id="UP000011083"/>
    </source>
</evidence>
<dbReference type="KEGG" id="acan:ACA1_070040"/>